<dbReference type="SUPFAM" id="SSF51430">
    <property type="entry name" value="NAD(P)-linked oxidoreductase"/>
    <property type="match status" value="1"/>
</dbReference>
<dbReference type="AlphaFoldDB" id="A0A4Q2ELM2"/>
<dbReference type="GO" id="GO:0005829">
    <property type="term" value="C:cytosol"/>
    <property type="evidence" value="ECO:0007669"/>
    <property type="project" value="TreeGrafter"/>
</dbReference>
<dbReference type="InterPro" id="IPR023210">
    <property type="entry name" value="NADP_OxRdtase_dom"/>
</dbReference>
<protein>
    <submittedName>
        <fullName evidence="2">Alcohol dehydrogenase</fullName>
    </submittedName>
</protein>
<gene>
    <name evidence="2" type="ORF">C1706_03450</name>
</gene>
<dbReference type="PANTHER" id="PTHR43364">
    <property type="entry name" value="NADH-SPECIFIC METHYLGLYOXAL REDUCTASE-RELATED"/>
    <property type="match status" value="1"/>
</dbReference>
<accession>A0A4Q2ELM2</accession>
<dbReference type="Proteomes" id="UP000290624">
    <property type="component" value="Unassembled WGS sequence"/>
</dbReference>
<comment type="caution">
    <text evidence="2">The sequence shown here is derived from an EMBL/GenBank/DDBJ whole genome shotgun (WGS) entry which is preliminary data.</text>
</comment>
<dbReference type="Gene3D" id="3.20.20.100">
    <property type="entry name" value="NADP-dependent oxidoreductase domain"/>
    <property type="match status" value="1"/>
</dbReference>
<dbReference type="InterPro" id="IPR036812">
    <property type="entry name" value="NAD(P)_OxRdtase_dom_sf"/>
</dbReference>
<dbReference type="EMBL" id="PPCV01000002">
    <property type="protein sequence ID" value="RXW32945.1"/>
    <property type="molecule type" value="Genomic_DNA"/>
</dbReference>
<dbReference type="InterPro" id="IPR050523">
    <property type="entry name" value="AKR_Detox_Biosynth"/>
</dbReference>
<evidence type="ECO:0000259" key="1">
    <source>
        <dbReference type="Pfam" id="PF00248"/>
    </source>
</evidence>
<sequence>MARIHGIDHEILPLNLGGNPFGWTADQATSFEVLDAFVAGGGSFVDTADVYSAWAPGNSGGESERIIGAWMASRGNRDEVVVATKTGQLEGHIGLADATVKASVRDSLARLGTDHIDLYYAHRDDAEVSIESQVRTFGGLVADGTISAIGLSNYAPERVRDWIKTADALGLPRPAAIQTRYSLVSRHDYETNDAPLVADYALASFPYSTLGSGFLSGKYRTAEDLVGARAGAAKSYLDAGGLSVVDALATIAEARGAEMTSVALAWLLARGVTAPIASASHAAQVPALLAAVTLTLTPDEITTLNAASATFA</sequence>
<proteinExistence type="predicted"/>
<dbReference type="Pfam" id="PF00248">
    <property type="entry name" value="Aldo_ket_red"/>
    <property type="match status" value="1"/>
</dbReference>
<feature type="domain" description="NADP-dependent oxidoreductase" evidence="1">
    <location>
        <begin position="14"/>
        <end position="307"/>
    </location>
</feature>
<evidence type="ECO:0000313" key="3">
    <source>
        <dbReference type="Proteomes" id="UP000290624"/>
    </source>
</evidence>
<dbReference type="OrthoDB" id="9768793at2"/>
<organism evidence="2 3">
    <name type="scientific">Propioniciclava flava</name>
    <dbReference type="NCBI Taxonomy" id="2072026"/>
    <lineage>
        <taxon>Bacteria</taxon>
        <taxon>Bacillati</taxon>
        <taxon>Actinomycetota</taxon>
        <taxon>Actinomycetes</taxon>
        <taxon>Propionibacteriales</taxon>
        <taxon>Propionibacteriaceae</taxon>
        <taxon>Propioniciclava</taxon>
    </lineage>
</organism>
<name>A0A4Q2ELM2_9ACTN</name>
<evidence type="ECO:0000313" key="2">
    <source>
        <dbReference type="EMBL" id="RXW32945.1"/>
    </source>
</evidence>
<keyword evidence="3" id="KW-1185">Reference proteome</keyword>
<dbReference type="PANTHER" id="PTHR43364:SF6">
    <property type="entry name" value="OXIDOREDUCTASE-RELATED"/>
    <property type="match status" value="1"/>
</dbReference>
<reference evidence="2 3" key="1">
    <citation type="submission" date="2018-01" db="EMBL/GenBank/DDBJ databases">
        <title>Lactibacter flavus gen. nov., sp. nov., a novel bacterium of the family Propionibacteriaceae isolated from raw milk and dairy products.</title>
        <authorList>
            <person name="Wenning M."/>
            <person name="Breitenwieser F."/>
            <person name="Huptas C."/>
            <person name="von Neubeck M."/>
            <person name="Busse H.-J."/>
            <person name="Scherer S."/>
        </authorList>
    </citation>
    <scope>NUCLEOTIDE SEQUENCE [LARGE SCALE GENOMIC DNA]</scope>
    <source>
        <strain evidence="2 3">VG341</strain>
    </source>
</reference>
<dbReference type="RefSeq" id="WP_129457846.1">
    <property type="nucleotide sequence ID" value="NZ_PPCV01000002.1"/>
</dbReference>